<evidence type="ECO:0000256" key="9">
    <source>
        <dbReference type="ARBA" id="ARBA00022967"/>
    </source>
</evidence>
<dbReference type="CDD" id="cd17928">
    <property type="entry name" value="DEXDc_SecA"/>
    <property type="match status" value="1"/>
</dbReference>
<evidence type="ECO:0000256" key="3">
    <source>
        <dbReference type="ARBA" id="ARBA00022448"/>
    </source>
</evidence>
<dbReference type="Pfam" id="PF01043">
    <property type="entry name" value="SecA_PP_bind"/>
    <property type="match status" value="1"/>
</dbReference>
<dbReference type="InterPro" id="IPR001650">
    <property type="entry name" value="Helicase_C-like"/>
</dbReference>
<dbReference type="InterPro" id="IPR036266">
    <property type="entry name" value="SecA_Wing/Scaffold_sf"/>
</dbReference>
<feature type="domain" description="SecA family profile" evidence="16">
    <location>
        <begin position="2"/>
        <end position="571"/>
    </location>
</feature>
<feature type="domain" description="Helicase C-terminal" evidence="15">
    <location>
        <begin position="412"/>
        <end position="575"/>
    </location>
</feature>
<name>A0ABR9PE01_9ACTN</name>
<keyword evidence="5 12" id="KW-0963">Cytoplasm</keyword>
<evidence type="ECO:0000256" key="4">
    <source>
        <dbReference type="ARBA" id="ARBA00022475"/>
    </source>
</evidence>
<evidence type="ECO:0000259" key="14">
    <source>
        <dbReference type="PROSITE" id="PS51192"/>
    </source>
</evidence>
<evidence type="ECO:0000259" key="15">
    <source>
        <dbReference type="PROSITE" id="PS51194"/>
    </source>
</evidence>
<proteinExistence type="inferred from homology"/>
<feature type="region of interest" description="Disordered" evidence="13">
    <location>
        <begin position="657"/>
        <end position="748"/>
    </location>
</feature>
<comment type="function">
    <text evidence="12">Part of the Sec protein translocase complex. Interacts with the SecYEG preprotein conducting channel. Has a central role in coupling the hydrolysis of ATP to the transfer of proteins into and across the cell membrane, serving as an ATP-driven molecular motor driving the stepwise translocation of polypeptide chains across the membrane.</text>
</comment>
<dbReference type="NCBIfam" id="TIGR04221">
    <property type="entry name" value="SecA2_Mycobac"/>
    <property type="match status" value="1"/>
</dbReference>
<evidence type="ECO:0000256" key="10">
    <source>
        <dbReference type="ARBA" id="ARBA00023010"/>
    </source>
</evidence>
<keyword evidence="4 12" id="KW-1003">Cell membrane</keyword>
<dbReference type="PROSITE" id="PS01312">
    <property type="entry name" value="SECA"/>
    <property type="match status" value="1"/>
</dbReference>
<dbReference type="InterPro" id="IPR036670">
    <property type="entry name" value="SecA_X-link_sf"/>
</dbReference>
<dbReference type="PANTHER" id="PTHR30612:SF0">
    <property type="entry name" value="CHLOROPLAST PROTEIN-TRANSPORTING ATPASE"/>
    <property type="match status" value="1"/>
</dbReference>
<feature type="binding site" evidence="12">
    <location>
        <position position="490"/>
    </location>
    <ligand>
        <name>ATP</name>
        <dbReference type="ChEBI" id="CHEBI:30616"/>
    </ligand>
</feature>
<dbReference type="EC" id="7.4.2.8" evidence="12"/>
<evidence type="ECO:0000256" key="11">
    <source>
        <dbReference type="ARBA" id="ARBA00023136"/>
    </source>
</evidence>
<evidence type="ECO:0000256" key="2">
    <source>
        <dbReference type="ARBA" id="ARBA00007650"/>
    </source>
</evidence>
<protein>
    <recommendedName>
        <fullName evidence="12">Protein translocase subunit SecA</fullName>
        <ecNumber evidence="12">7.4.2.8</ecNumber>
    </recommendedName>
</protein>
<evidence type="ECO:0000259" key="16">
    <source>
        <dbReference type="PROSITE" id="PS51196"/>
    </source>
</evidence>
<dbReference type="Pfam" id="PF21090">
    <property type="entry name" value="P-loop_SecA"/>
    <property type="match status" value="2"/>
</dbReference>
<dbReference type="SUPFAM" id="SSF52540">
    <property type="entry name" value="P-loop containing nucleoside triphosphate hydrolases"/>
    <property type="match status" value="2"/>
</dbReference>
<dbReference type="InterPro" id="IPR014001">
    <property type="entry name" value="Helicase_ATP-bd"/>
</dbReference>
<dbReference type="CDD" id="cd18803">
    <property type="entry name" value="SF2_C_secA"/>
    <property type="match status" value="1"/>
</dbReference>
<dbReference type="InterPro" id="IPR020937">
    <property type="entry name" value="SecA_CS"/>
</dbReference>
<dbReference type="Proteomes" id="UP000806528">
    <property type="component" value="Unassembled WGS sequence"/>
</dbReference>
<dbReference type="PRINTS" id="PR00906">
    <property type="entry name" value="SECA"/>
</dbReference>
<dbReference type="InterPro" id="IPR011130">
    <property type="entry name" value="SecA_preprotein_X-link_dom"/>
</dbReference>
<evidence type="ECO:0000256" key="13">
    <source>
        <dbReference type="SAM" id="MobiDB-lite"/>
    </source>
</evidence>
<feature type="domain" description="Helicase ATP-binding" evidence="14">
    <location>
        <begin position="86"/>
        <end position="245"/>
    </location>
</feature>
<dbReference type="Pfam" id="PF07517">
    <property type="entry name" value="SecA_DEAD"/>
    <property type="match status" value="1"/>
</dbReference>
<dbReference type="InterPro" id="IPR014018">
    <property type="entry name" value="SecA_motor_DEAD"/>
</dbReference>
<comment type="catalytic activity">
    <reaction evidence="12">
        <text>ATP + H2O + cellular proteinSide 1 = ADP + phosphate + cellular proteinSide 2.</text>
        <dbReference type="EC" id="7.4.2.8"/>
    </reaction>
</comment>
<feature type="binding site" evidence="12">
    <location>
        <begin position="102"/>
        <end position="106"/>
    </location>
    <ligand>
        <name>ATP</name>
        <dbReference type="ChEBI" id="CHEBI:30616"/>
    </ligand>
</feature>
<keyword evidence="6 12" id="KW-0547">Nucleotide-binding</keyword>
<dbReference type="InterPro" id="IPR026389">
    <property type="entry name" value="SecA_Actinobact-type"/>
</dbReference>
<keyword evidence="11 12" id="KW-0472">Membrane</keyword>
<evidence type="ECO:0000256" key="8">
    <source>
        <dbReference type="ARBA" id="ARBA00022927"/>
    </source>
</evidence>
<dbReference type="InterPro" id="IPR044722">
    <property type="entry name" value="SecA_SF2_C"/>
</dbReference>
<dbReference type="InterPro" id="IPR027417">
    <property type="entry name" value="P-loop_NTPase"/>
</dbReference>
<comment type="caution">
    <text evidence="17">The sequence shown here is derived from an EMBL/GenBank/DDBJ whole genome shotgun (WGS) entry which is preliminary data.</text>
</comment>
<dbReference type="HAMAP" id="MF_01382">
    <property type="entry name" value="SecA"/>
    <property type="match status" value="1"/>
</dbReference>
<keyword evidence="10 12" id="KW-0811">Translocation</keyword>
<dbReference type="EMBL" id="JADBGI010000033">
    <property type="protein sequence ID" value="MBE3002070.1"/>
    <property type="molecule type" value="Genomic_DNA"/>
</dbReference>
<dbReference type="InterPro" id="IPR011115">
    <property type="entry name" value="SecA_DEAD"/>
</dbReference>
<dbReference type="PROSITE" id="PS51192">
    <property type="entry name" value="HELICASE_ATP_BIND_1"/>
    <property type="match status" value="1"/>
</dbReference>
<dbReference type="InterPro" id="IPR011116">
    <property type="entry name" value="SecA_Wing/Scaffold"/>
</dbReference>
<gene>
    <name evidence="17" type="primary">secA2</name>
    <name evidence="12" type="synonym">secA</name>
    <name evidence="17" type="ORF">IDM40_25715</name>
</gene>
<keyword evidence="9 12" id="KW-1278">Translocase</keyword>
<comment type="similarity">
    <text evidence="2 12">Belongs to the SecA family.</text>
</comment>
<evidence type="ECO:0000313" key="17">
    <source>
        <dbReference type="EMBL" id="MBE3002070.1"/>
    </source>
</evidence>
<comment type="subunit">
    <text evidence="12">Monomer and homodimer. Part of the essential Sec protein translocation apparatus which comprises SecA, SecYEG and auxiliary proteins SecDF. Other proteins may also be involved.</text>
</comment>
<dbReference type="PROSITE" id="PS51194">
    <property type="entry name" value="HELICASE_CTER"/>
    <property type="match status" value="1"/>
</dbReference>
<dbReference type="SMART" id="SM00957">
    <property type="entry name" value="SecA_DEAD"/>
    <property type="match status" value="1"/>
</dbReference>
<keyword evidence="3 12" id="KW-0813">Transport</keyword>
<organism evidence="17 18">
    <name type="scientific">Nocardiopsis coralli</name>
    <dbReference type="NCBI Taxonomy" id="2772213"/>
    <lineage>
        <taxon>Bacteria</taxon>
        <taxon>Bacillati</taxon>
        <taxon>Actinomycetota</taxon>
        <taxon>Actinomycetes</taxon>
        <taxon>Streptosporangiales</taxon>
        <taxon>Nocardiopsidaceae</taxon>
        <taxon>Nocardiopsis</taxon>
    </lineage>
</organism>
<dbReference type="Gene3D" id="3.40.50.300">
    <property type="entry name" value="P-loop containing nucleotide triphosphate hydrolases"/>
    <property type="match status" value="2"/>
</dbReference>
<dbReference type="RefSeq" id="WP_193124660.1">
    <property type="nucleotide sequence ID" value="NZ_JADBGI010000033.1"/>
</dbReference>
<dbReference type="Gene3D" id="3.90.1440.10">
    <property type="entry name" value="SecA, preprotein cross-linking domain"/>
    <property type="match status" value="1"/>
</dbReference>
<evidence type="ECO:0000256" key="5">
    <source>
        <dbReference type="ARBA" id="ARBA00022490"/>
    </source>
</evidence>
<keyword evidence="8 12" id="KW-0653">Protein transport</keyword>
<dbReference type="SUPFAM" id="SSF81767">
    <property type="entry name" value="Pre-protein crosslinking domain of SecA"/>
    <property type="match status" value="1"/>
</dbReference>
<sequence>MAESVRRLLGKPGAVDLRPYTKLLSAIEAEEDGLRELSDAELNEKAIELGNAELPYERGDLVMLCAVGREAARRTLDERPYDVQLLGVMALLDSHVAEMATGEGKTLSGALAAAGFALRGQRVHLLSVNDYLAKRDAEWMRPLYDLLGVTVGWINEDSTPDERREAYSQDITYAAVSELGFDVLRDRMVTDAADRVVPPPAVAIIDEADSVLVDEARVPLVLAGAAESAAADMEMADIVRTLKPRLDYEVDAEGRNVQLTDAGIDRVEKALGGVDLYAEDEESRLPEVNLALHAHVLLQRDVHYVVRDGEVRIINESRGRIALLQRWPDGLQAAVEAKEKVDVSETGEVLDSITVQSLVLRYPTLAGMTGTAMSVAEQLREFYELEVAVVPSNKPDIREDHGTRLYATREEKEDALVAEVEQVHESGRPVLIGTQDVAESELLAERLRKAGLECVVLNAKNDADEAAIIAEAGTHGAITVSTQMAGRGTDIRLGGSDMSDRERVVENGGLFVMGFGRYPSSRLDGQLRGRSGRQGDPGDSLFFVSMDDDLLVNNSPETTGYQAGDDGEITDEGWLAMVGHAQRVAEGQLLEVHRNTWRYNQLIDVQREVVLQHRELVLTGDEGDRHIRKDSRGRHADLIEEVARDLAAIDAGAEPPSAVRAAAGAEAAEQAEVEKARAESPEGEDAGADEKGSEDTGEKDKGSESAEEKAGEKPEAETEPGSGAEGDEEPEDVGPEPTEEHEDQAREQVAKAARLITLYHLDRGWTDHNAFLSELREGIHLRFLGRRDPLDEFNREAVPVFKGFLDEARTRAAETFEEVRVHDGQIDVGEVGVKRPSMTWTYMVHDHPFSSPIETLAGKLKGSKNG</sequence>
<feature type="compositionally biased region" description="Acidic residues" evidence="13">
    <location>
        <begin position="725"/>
        <end position="742"/>
    </location>
</feature>
<feature type="compositionally biased region" description="Basic and acidic residues" evidence="13">
    <location>
        <begin position="688"/>
        <end position="716"/>
    </location>
</feature>
<feature type="binding site" evidence="12">
    <location>
        <position position="84"/>
    </location>
    <ligand>
        <name>ATP</name>
        <dbReference type="ChEBI" id="CHEBI:30616"/>
    </ligand>
</feature>
<evidence type="ECO:0000256" key="1">
    <source>
        <dbReference type="ARBA" id="ARBA00004170"/>
    </source>
</evidence>
<dbReference type="PANTHER" id="PTHR30612">
    <property type="entry name" value="SECA INNER MEMBRANE COMPONENT OF SEC PROTEIN SECRETION SYSTEM"/>
    <property type="match status" value="1"/>
</dbReference>
<dbReference type="Gene3D" id="1.10.3060.10">
    <property type="entry name" value="Helical scaffold and wing domains of SecA"/>
    <property type="match status" value="1"/>
</dbReference>
<dbReference type="InterPro" id="IPR000185">
    <property type="entry name" value="SecA"/>
</dbReference>
<evidence type="ECO:0000256" key="12">
    <source>
        <dbReference type="HAMAP-Rule" id="MF_01382"/>
    </source>
</evidence>
<dbReference type="SMART" id="SM00958">
    <property type="entry name" value="SecA_PP_bind"/>
    <property type="match status" value="1"/>
</dbReference>
<evidence type="ECO:0000313" key="18">
    <source>
        <dbReference type="Proteomes" id="UP000806528"/>
    </source>
</evidence>
<evidence type="ECO:0000256" key="7">
    <source>
        <dbReference type="ARBA" id="ARBA00022840"/>
    </source>
</evidence>
<accession>A0ABR9PE01</accession>
<keyword evidence="18" id="KW-1185">Reference proteome</keyword>
<feature type="compositionally biased region" description="Low complexity" evidence="13">
    <location>
        <begin position="657"/>
        <end position="670"/>
    </location>
</feature>
<reference evidence="17 18" key="1">
    <citation type="submission" date="2020-09" db="EMBL/GenBank/DDBJ databases">
        <title>Diversity and distribution of actinomycetes associated with coral in the coast of Hainan.</title>
        <authorList>
            <person name="Li F."/>
        </authorList>
    </citation>
    <scope>NUCLEOTIDE SEQUENCE [LARGE SCALE GENOMIC DNA]</scope>
    <source>
        <strain evidence="17 18">HNM0947</strain>
    </source>
</reference>
<dbReference type="PROSITE" id="PS51196">
    <property type="entry name" value="SECA_MOTOR_DEAD"/>
    <property type="match status" value="1"/>
</dbReference>
<comment type="subcellular location">
    <subcellularLocation>
        <location evidence="12">Cell membrane</location>
        <topology evidence="12">Peripheral membrane protein</topology>
        <orientation evidence="12">Cytoplasmic side</orientation>
    </subcellularLocation>
    <subcellularLocation>
        <location evidence="12">Cytoplasm</location>
    </subcellularLocation>
    <subcellularLocation>
        <location evidence="1">Membrane</location>
        <topology evidence="1">Peripheral membrane protein</topology>
    </subcellularLocation>
    <text evidence="12">Distribution is 50-50.</text>
</comment>
<keyword evidence="7 12" id="KW-0067">ATP-binding</keyword>
<evidence type="ECO:0000256" key="6">
    <source>
        <dbReference type="ARBA" id="ARBA00022741"/>
    </source>
</evidence>
<dbReference type="SUPFAM" id="SSF81886">
    <property type="entry name" value="Helical scaffold and wing domains of SecA"/>
    <property type="match status" value="2"/>
</dbReference>
<dbReference type="Pfam" id="PF07516">
    <property type="entry name" value="SecA_SW"/>
    <property type="match status" value="1"/>
</dbReference>